<name>A0A7J7MM08_9MAGN</name>
<dbReference type="OrthoDB" id="1927955at2759"/>
<comment type="caution">
    <text evidence="2">The sequence shown here is derived from an EMBL/GenBank/DDBJ whole genome shotgun (WGS) entry which is preliminary data.</text>
</comment>
<keyword evidence="1" id="KW-0472">Membrane</keyword>
<feature type="transmembrane region" description="Helical" evidence="1">
    <location>
        <begin position="99"/>
        <end position="119"/>
    </location>
</feature>
<sequence length="319" mass="35719">MEIQSVCLTNHFTPHQFRAPNVQLKRINHPNLSFSSNSRVRAIASANSSSKPNGSVYKYDRPEPFGGKSASVSFYGVTHQVMEEGKLISAPFNEEKSSFFWVLGPVALISSLVLPQFVLSSVAGVLLSDEIVAEIVVSITSETMFYFGLAAFLLVTDHVQRPYLQFSPKRWGLITGLKGYLTSAYCMMGFKVLAPLIAVFITWEVLGRASMVSVAPFLVGCAVQFVFEKFLNRRNSSSWPLVPIIFEVYRLYQLSKAAHFMERLMYSMRGSAAFPQLFGRSDALVLMLMTFQGLGIICLWSLLTFLLRLFPSRPVAENY</sequence>
<keyword evidence="1" id="KW-0812">Transmembrane</keyword>
<reference evidence="2 3" key="1">
    <citation type="journal article" date="2020" name="IScience">
        <title>Genome Sequencing of the Endangered Kingdonia uniflora (Circaeasteraceae, Ranunculales) Reveals Potential Mechanisms of Evolutionary Specialization.</title>
        <authorList>
            <person name="Sun Y."/>
            <person name="Deng T."/>
            <person name="Zhang A."/>
            <person name="Moore M.J."/>
            <person name="Landis J.B."/>
            <person name="Lin N."/>
            <person name="Zhang H."/>
            <person name="Zhang X."/>
            <person name="Huang J."/>
            <person name="Zhang X."/>
            <person name="Sun H."/>
            <person name="Wang H."/>
        </authorList>
    </citation>
    <scope>NUCLEOTIDE SEQUENCE [LARGE SCALE GENOMIC DNA]</scope>
    <source>
        <strain evidence="2">TB1705</strain>
        <tissue evidence="2">Leaf</tissue>
    </source>
</reference>
<evidence type="ECO:0000256" key="1">
    <source>
        <dbReference type="SAM" id="Phobius"/>
    </source>
</evidence>
<feature type="transmembrane region" description="Helical" evidence="1">
    <location>
        <begin position="284"/>
        <end position="310"/>
    </location>
</feature>
<dbReference type="PANTHER" id="PTHR33918:SF4">
    <property type="entry name" value="ABC-2 TYPE TRANSPORTER DOMAIN-CONTAINING PROTEIN"/>
    <property type="match status" value="1"/>
</dbReference>
<proteinExistence type="predicted"/>
<gene>
    <name evidence="2" type="ORF">GIB67_007405</name>
</gene>
<dbReference type="AlphaFoldDB" id="A0A7J7MM08"/>
<evidence type="ECO:0000313" key="2">
    <source>
        <dbReference type="EMBL" id="KAF6155758.1"/>
    </source>
</evidence>
<dbReference type="GO" id="GO:0009507">
    <property type="term" value="C:chloroplast"/>
    <property type="evidence" value="ECO:0007669"/>
    <property type="project" value="TreeGrafter"/>
</dbReference>
<feature type="transmembrane region" description="Helical" evidence="1">
    <location>
        <begin position="177"/>
        <end position="203"/>
    </location>
</feature>
<dbReference type="Proteomes" id="UP000541444">
    <property type="component" value="Unassembled WGS sequence"/>
</dbReference>
<organism evidence="2 3">
    <name type="scientific">Kingdonia uniflora</name>
    <dbReference type="NCBI Taxonomy" id="39325"/>
    <lineage>
        <taxon>Eukaryota</taxon>
        <taxon>Viridiplantae</taxon>
        <taxon>Streptophyta</taxon>
        <taxon>Embryophyta</taxon>
        <taxon>Tracheophyta</taxon>
        <taxon>Spermatophyta</taxon>
        <taxon>Magnoliopsida</taxon>
        <taxon>Ranunculales</taxon>
        <taxon>Circaeasteraceae</taxon>
        <taxon>Kingdonia</taxon>
    </lineage>
</organism>
<dbReference type="PANTHER" id="PTHR33918">
    <property type="entry name" value="OS01G0704200 PROTEIN"/>
    <property type="match status" value="1"/>
</dbReference>
<evidence type="ECO:0000313" key="3">
    <source>
        <dbReference type="Proteomes" id="UP000541444"/>
    </source>
</evidence>
<keyword evidence="1" id="KW-1133">Transmembrane helix</keyword>
<protein>
    <submittedName>
        <fullName evidence="2">Uncharacterized protein</fullName>
    </submittedName>
</protein>
<feature type="transmembrane region" description="Helical" evidence="1">
    <location>
        <begin position="131"/>
        <end position="156"/>
    </location>
</feature>
<dbReference type="EMBL" id="JACGCM010001403">
    <property type="protein sequence ID" value="KAF6155758.1"/>
    <property type="molecule type" value="Genomic_DNA"/>
</dbReference>
<feature type="transmembrane region" description="Helical" evidence="1">
    <location>
        <begin position="209"/>
        <end position="227"/>
    </location>
</feature>
<keyword evidence="3" id="KW-1185">Reference proteome</keyword>
<accession>A0A7J7MM08</accession>